<dbReference type="Proteomes" id="UP000325313">
    <property type="component" value="Unassembled WGS sequence"/>
</dbReference>
<dbReference type="AlphaFoldDB" id="A0A5B0PZF7"/>
<protein>
    <submittedName>
        <fullName evidence="2">Uncharacterized protein</fullName>
    </submittedName>
</protein>
<organism evidence="2 4">
    <name type="scientific">Puccinia graminis f. sp. tritici</name>
    <dbReference type="NCBI Taxonomy" id="56615"/>
    <lineage>
        <taxon>Eukaryota</taxon>
        <taxon>Fungi</taxon>
        <taxon>Dikarya</taxon>
        <taxon>Basidiomycota</taxon>
        <taxon>Pucciniomycotina</taxon>
        <taxon>Pucciniomycetes</taxon>
        <taxon>Pucciniales</taxon>
        <taxon>Pucciniaceae</taxon>
        <taxon>Puccinia</taxon>
    </lineage>
</organism>
<evidence type="ECO:0000313" key="3">
    <source>
        <dbReference type="EMBL" id="KAA1109374.1"/>
    </source>
</evidence>
<gene>
    <name evidence="2" type="ORF">PGT21_033171</name>
    <name evidence="3" type="ORF">PGTUg99_031094</name>
</gene>
<name>A0A5B0PZF7_PUCGR</name>
<dbReference type="EMBL" id="VDEP01000305">
    <property type="protein sequence ID" value="KAA1109374.1"/>
    <property type="molecule type" value="Genomic_DNA"/>
</dbReference>
<evidence type="ECO:0000313" key="4">
    <source>
        <dbReference type="Proteomes" id="UP000324748"/>
    </source>
</evidence>
<evidence type="ECO:0000256" key="1">
    <source>
        <dbReference type="SAM" id="MobiDB-lite"/>
    </source>
</evidence>
<dbReference type="EMBL" id="VSWC01000040">
    <property type="protein sequence ID" value="KAA1106321.1"/>
    <property type="molecule type" value="Genomic_DNA"/>
</dbReference>
<evidence type="ECO:0000313" key="5">
    <source>
        <dbReference type="Proteomes" id="UP000325313"/>
    </source>
</evidence>
<accession>A0A5B0PZF7</accession>
<comment type="caution">
    <text evidence="2">The sequence shown here is derived from an EMBL/GenBank/DDBJ whole genome shotgun (WGS) entry which is preliminary data.</text>
</comment>
<evidence type="ECO:0000313" key="2">
    <source>
        <dbReference type="EMBL" id="KAA1106321.1"/>
    </source>
</evidence>
<sequence>MASSLGGSPPDELDLKPSDPPGELDLKPSRREGFLPTRIALVFQLPVGTWGAGQQGIGFPSSFDDPFKRVLPP</sequence>
<proteinExistence type="predicted"/>
<reference evidence="4 5" key="1">
    <citation type="submission" date="2019-05" db="EMBL/GenBank/DDBJ databases">
        <title>Emergence of the Ug99 lineage of the wheat stem rust pathogen through somatic hybridization.</title>
        <authorList>
            <person name="Li F."/>
            <person name="Upadhyaya N.M."/>
            <person name="Sperschneider J."/>
            <person name="Matny O."/>
            <person name="Nguyen-Phuc H."/>
            <person name="Mago R."/>
            <person name="Raley C."/>
            <person name="Miller M.E."/>
            <person name="Silverstein K.A.T."/>
            <person name="Henningsen E."/>
            <person name="Hirsch C.D."/>
            <person name="Visser B."/>
            <person name="Pretorius Z.A."/>
            <person name="Steffenson B.J."/>
            <person name="Schwessinger B."/>
            <person name="Dodds P.N."/>
            <person name="Figueroa M."/>
        </authorList>
    </citation>
    <scope>NUCLEOTIDE SEQUENCE [LARGE SCALE GENOMIC DNA]</scope>
    <source>
        <strain evidence="2">21-0</strain>
        <strain evidence="3 5">Ug99</strain>
    </source>
</reference>
<keyword evidence="4" id="KW-1185">Reference proteome</keyword>
<dbReference type="Proteomes" id="UP000324748">
    <property type="component" value="Unassembled WGS sequence"/>
</dbReference>
<feature type="region of interest" description="Disordered" evidence="1">
    <location>
        <begin position="1"/>
        <end position="31"/>
    </location>
</feature>